<dbReference type="InterPro" id="IPR006222">
    <property type="entry name" value="GCVT_N"/>
</dbReference>
<dbReference type="Gene3D" id="3.30.70.1400">
    <property type="entry name" value="Aminomethyltransferase beta-barrel domains"/>
    <property type="match status" value="1"/>
</dbReference>
<evidence type="ECO:0000259" key="4">
    <source>
        <dbReference type="Pfam" id="PF16350"/>
    </source>
</evidence>
<name>A0A9W7KS24_9STRA</name>
<dbReference type="SUPFAM" id="SSF103025">
    <property type="entry name" value="Folate-binding domain"/>
    <property type="match status" value="1"/>
</dbReference>
<evidence type="ECO:0000256" key="1">
    <source>
        <dbReference type="ARBA" id="ARBA00008609"/>
    </source>
</evidence>
<dbReference type="Gene3D" id="3.30.9.10">
    <property type="entry name" value="D-Amino Acid Oxidase, subunit A, domain 2"/>
    <property type="match status" value="1"/>
</dbReference>
<feature type="non-terminal residue" evidence="5">
    <location>
        <position position="519"/>
    </location>
</feature>
<evidence type="ECO:0000259" key="3">
    <source>
        <dbReference type="Pfam" id="PF01571"/>
    </source>
</evidence>
<comment type="similarity">
    <text evidence="1">Belongs to the GcvT family.</text>
</comment>
<gene>
    <name evidence="5" type="ORF">TrRE_jg339</name>
</gene>
<dbReference type="SUPFAM" id="SSF101790">
    <property type="entry name" value="Aminomethyltransferase beta-barrel domain"/>
    <property type="match status" value="1"/>
</dbReference>
<dbReference type="Proteomes" id="UP001165082">
    <property type="component" value="Unassembled WGS sequence"/>
</dbReference>
<keyword evidence="6" id="KW-1185">Reference proteome</keyword>
<evidence type="ECO:0000313" key="5">
    <source>
        <dbReference type="EMBL" id="GMI09440.1"/>
    </source>
</evidence>
<dbReference type="InterPro" id="IPR029043">
    <property type="entry name" value="GcvT/YgfZ_C"/>
</dbReference>
<dbReference type="SUPFAM" id="SSF51905">
    <property type="entry name" value="FAD/NAD(P)-binding domain"/>
    <property type="match status" value="1"/>
</dbReference>
<feature type="domain" description="GCVT N-terminal" evidence="3">
    <location>
        <begin position="214"/>
        <end position="412"/>
    </location>
</feature>
<dbReference type="OrthoDB" id="498204at2759"/>
<dbReference type="InterPro" id="IPR036188">
    <property type="entry name" value="FAD/NAD-bd_sf"/>
</dbReference>
<organism evidence="5 6">
    <name type="scientific">Triparma retinervis</name>
    <dbReference type="NCBI Taxonomy" id="2557542"/>
    <lineage>
        <taxon>Eukaryota</taxon>
        <taxon>Sar</taxon>
        <taxon>Stramenopiles</taxon>
        <taxon>Ochrophyta</taxon>
        <taxon>Bolidophyceae</taxon>
        <taxon>Parmales</taxon>
        <taxon>Triparmaceae</taxon>
        <taxon>Triparma</taxon>
    </lineage>
</organism>
<evidence type="ECO:0000313" key="6">
    <source>
        <dbReference type="Proteomes" id="UP001165082"/>
    </source>
</evidence>
<sequence length="519" mass="57116">QAAEHYYLITEKIEGVDREWPVVEDGSKYVYIRPEGEGLMLGLFEGEGESWNSGGIPDDFSFGEIQPDLDRMMPYLDAAMGRVPEARNAGVRSFFCGPESFTPDNSPIIGPAPEVDGYWLAAGMNSIGILTAGGVGRTVAKWMKDGRPDVDVTGVTPCRFKGFHMEEAFRRERVKEAIGKTYKCHYPNQGYGSARGRLLSPLDGRLRERTNALAFRDVSGWESPMYYDPSVAPSWGFGEENYEGAWGAEHGAVRGGVGVVDMSFMTKIKVEGGDAGKFLNWISTADVDGEEDVITYTQWLDEFGYLQADLTVTKLTPTSFMVVATDTQHRHVLQHMSRRIPPNSDVTITDRTEDYAYLNVQGPKSRELLQKITSADMSNEAFPFRAAKEISIKGTPLRAVRITYVGELGYELLRLEKGYRDYGHDLDNTDTLIEAGLGFTADMKKPGGFIGKEHVASERSRNKARGGMTKRMVSVTCKDAGCYLHHGEVLAVDGVEVGEVRAGSKGFTVGGAVGLVMVE</sequence>
<reference evidence="5" key="1">
    <citation type="submission" date="2022-07" db="EMBL/GenBank/DDBJ databases">
        <title>Genome analysis of Parmales, a sister group of diatoms, reveals the evolutionary specialization of diatoms from phago-mixotrophs to photoautotrophs.</title>
        <authorList>
            <person name="Ban H."/>
            <person name="Sato S."/>
            <person name="Yoshikawa S."/>
            <person name="Kazumasa Y."/>
            <person name="Nakamura Y."/>
            <person name="Ichinomiya M."/>
            <person name="Saitoh K."/>
            <person name="Sato N."/>
            <person name="Blanc-Mathieu R."/>
            <person name="Endo H."/>
            <person name="Kuwata A."/>
            <person name="Ogata H."/>
        </authorList>
    </citation>
    <scope>NUCLEOTIDE SEQUENCE</scope>
</reference>
<dbReference type="Pfam" id="PF01266">
    <property type="entry name" value="DAO"/>
    <property type="match status" value="1"/>
</dbReference>
<feature type="domain" description="FAD dependent oxidoreductase" evidence="2">
    <location>
        <begin position="3"/>
        <end position="142"/>
    </location>
</feature>
<dbReference type="InterPro" id="IPR032503">
    <property type="entry name" value="FAO_M"/>
</dbReference>
<dbReference type="InterPro" id="IPR027266">
    <property type="entry name" value="TrmE/GcvT-like"/>
</dbReference>
<feature type="non-terminal residue" evidence="5">
    <location>
        <position position="1"/>
    </location>
</feature>
<dbReference type="PANTHER" id="PTHR43757">
    <property type="entry name" value="AMINOMETHYLTRANSFERASE"/>
    <property type="match status" value="1"/>
</dbReference>
<accession>A0A9W7KS24</accession>
<dbReference type="InterPro" id="IPR028896">
    <property type="entry name" value="GcvT/YgfZ/DmdA"/>
</dbReference>
<dbReference type="AlphaFoldDB" id="A0A9W7KS24"/>
<dbReference type="Gene3D" id="3.50.50.60">
    <property type="entry name" value="FAD/NAD(P)-binding domain"/>
    <property type="match status" value="1"/>
</dbReference>
<comment type="caution">
    <text evidence="5">The sequence shown here is derived from an EMBL/GenBank/DDBJ whole genome shotgun (WGS) entry which is preliminary data.</text>
</comment>
<proteinExistence type="inferred from homology"/>
<dbReference type="InterPro" id="IPR006076">
    <property type="entry name" value="FAD-dep_OxRdtase"/>
</dbReference>
<dbReference type="EMBL" id="BRXZ01000317">
    <property type="protein sequence ID" value="GMI09440.1"/>
    <property type="molecule type" value="Genomic_DNA"/>
</dbReference>
<feature type="domain" description="FAD dependent oxidoreductase central" evidence="4">
    <location>
        <begin position="145"/>
        <end position="196"/>
    </location>
</feature>
<dbReference type="Pfam" id="PF01571">
    <property type="entry name" value="GCV_T"/>
    <property type="match status" value="1"/>
</dbReference>
<dbReference type="PANTHER" id="PTHR43757:SF2">
    <property type="entry name" value="AMINOMETHYLTRANSFERASE, MITOCHONDRIAL"/>
    <property type="match status" value="1"/>
</dbReference>
<protein>
    <submittedName>
        <fullName evidence="5">Uncharacterized protein</fullName>
    </submittedName>
</protein>
<dbReference type="Gene3D" id="3.30.1360.120">
    <property type="entry name" value="Probable tRNA modification gtpase trme, domain 1"/>
    <property type="match status" value="2"/>
</dbReference>
<dbReference type="SUPFAM" id="SSF54373">
    <property type="entry name" value="FAD-linked reductases, C-terminal domain"/>
    <property type="match status" value="1"/>
</dbReference>
<evidence type="ECO:0000259" key="2">
    <source>
        <dbReference type="Pfam" id="PF01266"/>
    </source>
</evidence>
<dbReference type="Pfam" id="PF16350">
    <property type="entry name" value="FAO_M"/>
    <property type="match status" value="1"/>
</dbReference>